<dbReference type="InterPro" id="IPR044963">
    <property type="entry name" value="SDH4"/>
</dbReference>
<organism evidence="5 6">
    <name type="scientific">Ficus carica</name>
    <name type="common">Common fig</name>
    <dbReference type="NCBI Taxonomy" id="3494"/>
    <lineage>
        <taxon>Eukaryota</taxon>
        <taxon>Viridiplantae</taxon>
        <taxon>Streptophyta</taxon>
        <taxon>Embryophyta</taxon>
        <taxon>Tracheophyta</taxon>
        <taxon>Spermatophyta</taxon>
        <taxon>Magnoliopsida</taxon>
        <taxon>eudicotyledons</taxon>
        <taxon>Gunneridae</taxon>
        <taxon>Pentapetalae</taxon>
        <taxon>rosids</taxon>
        <taxon>fabids</taxon>
        <taxon>Rosales</taxon>
        <taxon>Moraceae</taxon>
        <taxon>Ficeae</taxon>
        <taxon>Ficus</taxon>
    </lineage>
</organism>
<gene>
    <name evidence="5" type="ORF">TIFTF001_018499</name>
</gene>
<reference evidence="5" key="1">
    <citation type="submission" date="2023-07" db="EMBL/GenBank/DDBJ databases">
        <title>draft genome sequence of fig (Ficus carica).</title>
        <authorList>
            <person name="Takahashi T."/>
            <person name="Nishimura K."/>
        </authorList>
    </citation>
    <scope>NUCLEOTIDE SEQUENCE</scope>
</reference>
<comment type="subcellular location">
    <subcellularLocation>
        <location evidence="1">Mitochondrion inner membrane</location>
        <topology evidence="1">Single-pass membrane protein</topology>
    </subcellularLocation>
</comment>
<proteinExistence type="predicted"/>
<protein>
    <recommendedName>
        <fullName evidence="4">DUF2828 domain-containing protein</fullName>
    </recommendedName>
</protein>
<sequence length="172" mass="18772">MVPTPRLLGPLDLYQPAVTPPPPAASINGDPFMSRRPLTTLNQISNLRGVPGTGKNDREGLFTTPFWLHNHHHHHHPRTLACNVGGSMRGFSTAAAAATATATATAGVASSVPKVISFTLLPNLALFWHINHGVEEILADYVHQEITRNLIVIYLRLFLLIVAKDVFLSLVY</sequence>
<dbReference type="PANTHER" id="PTHR36358:SF1">
    <property type="entry name" value="SUCCINATE DEHYDROGENASE SUBUNIT 4, MITOCHONDRIAL"/>
    <property type="match status" value="1"/>
</dbReference>
<evidence type="ECO:0000313" key="6">
    <source>
        <dbReference type="Proteomes" id="UP001187192"/>
    </source>
</evidence>
<dbReference type="GO" id="GO:0006099">
    <property type="term" value="P:tricarboxylic acid cycle"/>
    <property type="evidence" value="ECO:0007669"/>
    <property type="project" value="InterPro"/>
</dbReference>
<evidence type="ECO:0000313" key="5">
    <source>
        <dbReference type="EMBL" id="GMN49333.1"/>
    </source>
</evidence>
<comment type="caution">
    <text evidence="5">The sequence shown here is derived from an EMBL/GenBank/DDBJ whole genome shotgun (WGS) entry which is preliminary data.</text>
</comment>
<evidence type="ECO:0000256" key="2">
    <source>
        <dbReference type="ARBA" id="ARBA00011313"/>
    </source>
</evidence>
<dbReference type="Gene3D" id="1.20.1300.10">
    <property type="entry name" value="Fumarate reductase/succinate dehydrogenase, transmembrane subunit"/>
    <property type="match status" value="1"/>
</dbReference>
<dbReference type="Pfam" id="PF11443">
    <property type="entry name" value="DUF2828"/>
    <property type="match status" value="1"/>
</dbReference>
<evidence type="ECO:0000256" key="1">
    <source>
        <dbReference type="ARBA" id="ARBA00004434"/>
    </source>
</evidence>
<dbReference type="InterPro" id="IPR058580">
    <property type="entry name" value="DUF2828"/>
</dbReference>
<dbReference type="PANTHER" id="PTHR36358">
    <property type="entry name" value="SUCCINATE DEHYDROGENASE SUBUNIT 4, MITOCHONDRIAL"/>
    <property type="match status" value="1"/>
</dbReference>
<dbReference type="Proteomes" id="UP001187192">
    <property type="component" value="Unassembled WGS sequence"/>
</dbReference>
<dbReference type="AlphaFoldDB" id="A0AA88ANE5"/>
<evidence type="ECO:0000256" key="3">
    <source>
        <dbReference type="SAM" id="MobiDB-lite"/>
    </source>
</evidence>
<dbReference type="GO" id="GO:0045273">
    <property type="term" value="C:respiratory chain complex II (succinate dehydrogenase)"/>
    <property type="evidence" value="ECO:0007669"/>
    <property type="project" value="InterPro"/>
</dbReference>
<dbReference type="InterPro" id="IPR034804">
    <property type="entry name" value="SQR/QFR_C/D"/>
</dbReference>
<feature type="region of interest" description="Disordered" evidence="3">
    <location>
        <begin position="1"/>
        <end position="32"/>
    </location>
</feature>
<dbReference type="GO" id="GO:0006121">
    <property type="term" value="P:mitochondrial electron transport, succinate to ubiquinone"/>
    <property type="evidence" value="ECO:0007669"/>
    <property type="project" value="InterPro"/>
</dbReference>
<comment type="subunit">
    <text evidence="2">Component of complex II composed of eight subunits in plants: four classical SDH subunits SDH1, SDH2, SDH3 and SDH4 (a flavoprotein (FP), an iron-sulfur protein (IP), and a cytochrome b composed of a large and a small subunit.), as well as four subunits unknown in mitochondria from bacteria and heterotrophic eukaryotes.</text>
</comment>
<dbReference type="GO" id="GO:0005743">
    <property type="term" value="C:mitochondrial inner membrane"/>
    <property type="evidence" value="ECO:0007669"/>
    <property type="project" value="UniProtKB-SubCell"/>
</dbReference>
<evidence type="ECO:0000259" key="4">
    <source>
        <dbReference type="Pfam" id="PF11443"/>
    </source>
</evidence>
<dbReference type="EMBL" id="BTGU01000030">
    <property type="protein sequence ID" value="GMN49333.1"/>
    <property type="molecule type" value="Genomic_DNA"/>
</dbReference>
<name>A0AA88ANE5_FICCA</name>
<dbReference type="SUPFAM" id="SSF81343">
    <property type="entry name" value="Fumarate reductase respiratory complex transmembrane subunits"/>
    <property type="match status" value="1"/>
</dbReference>
<accession>A0AA88ANE5</accession>
<keyword evidence="6" id="KW-1185">Reference proteome</keyword>
<feature type="domain" description="DUF2828" evidence="4">
    <location>
        <begin position="36"/>
        <end position="90"/>
    </location>
</feature>